<dbReference type="EMBL" id="GBRH01225901">
    <property type="protein sequence ID" value="JAD71994.1"/>
    <property type="molecule type" value="Transcribed_RNA"/>
</dbReference>
<accession>A0A0A9C6Q2</accession>
<protein>
    <submittedName>
        <fullName evidence="1">Uncharacterized protein</fullName>
    </submittedName>
</protein>
<sequence>MALRMVTQVRKNYKTSEEF</sequence>
<reference evidence="1" key="2">
    <citation type="journal article" date="2015" name="Data Brief">
        <title>Shoot transcriptome of the giant reed, Arundo donax.</title>
        <authorList>
            <person name="Barrero R.A."/>
            <person name="Guerrero F.D."/>
            <person name="Moolhuijzen P."/>
            <person name="Goolsby J.A."/>
            <person name="Tidwell J."/>
            <person name="Bellgard S.E."/>
            <person name="Bellgard M.I."/>
        </authorList>
    </citation>
    <scope>NUCLEOTIDE SEQUENCE</scope>
    <source>
        <tissue evidence="1">Shoot tissue taken approximately 20 cm above the soil surface</tissue>
    </source>
</reference>
<dbReference type="AlphaFoldDB" id="A0A0A9C6Q2"/>
<evidence type="ECO:0000313" key="1">
    <source>
        <dbReference type="EMBL" id="JAD71994.1"/>
    </source>
</evidence>
<organism evidence="1">
    <name type="scientific">Arundo donax</name>
    <name type="common">Giant reed</name>
    <name type="synonym">Donax arundinaceus</name>
    <dbReference type="NCBI Taxonomy" id="35708"/>
    <lineage>
        <taxon>Eukaryota</taxon>
        <taxon>Viridiplantae</taxon>
        <taxon>Streptophyta</taxon>
        <taxon>Embryophyta</taxon>
        <taxon>Tracheophyta</taxon>
        <taxon>Spermatophyta</taxon>
        <taxon>Magnoliopsida</taxon>
        <taxon>Liliopsida</taxon>
        <taxon>Poales</taxon>
        <taxon>Poaceae</taxon>
        <taxon>PACMAD clade</taxon>
        <taxon>Arundinoideae</taxon>
        <taxon>Arundineae</taxon>
        <taxon>Arundo</taxon>
    </lineage>
</organism>
<name>A0A0A9C6Q2_ARUDO</name>
<reference evidence="1" key="1">
    <citation type="submission" date="2014-09" db="EMBL/GenBank/DDBJ databases">
        <authorList>
            <person name="Magalhaes I.L.F."/>
            <person name="Oliveira U."/>
            <person name="Santos F.R."/>
            <person name="Vidigal T.H.D.A."/>
            <person name="Brescovit A.D."/>
            <person name="Santos A.J."/>
        </authorList>
    </citation>
    <scope>NUCLEOTIDE SEQUENCE</scope>
    <source>
        <tissue evidence="1">Shoot tissue taken approximately 20 cm above the soil surface</tissue>
    </source>
</reference>
<proteinExistence type="predicted"/>